<proteinExistence type="predicted"/>
<evidence type="ECO:0000313" key="3">
    <source>
        <dbReference type="Proteomes" id="UP000001511"/>
    </source>
</evidence>
<dbReference type="RefSeq" id="WP_013192267.1">
    <property type="nucleotide sequence ID" value="NC_014248.1"/>
</dbReference>
<gene>
    <name evidence="2" type="ordered locus">Aazo_3700</name>
</gene>
<dbReference type="CDD" id="cd05243">
    <property type="entry name" value="SDR_a5"/>
    <property type="match status" value="1"/>
</dbReference>
<keyword evidence="3" id="KW-1185">Reference proteome</keyword>
<dbReference type="PANTHER" id="PTHR15020:SF42">
    <property type="entry name" value="NAD(P)-BINDING DOMAIN-CONTAINING PROTEIN"/>
    <property type="match status" value="1"/>
</dbReference>
<dbReference type="Gene3D" id="3.40.50.720">
    <property type="entry name" value="NAD(P)-binding Rossmann-like Domain"/>
    <property type="match status" value="1"/>
</dbReference>
<evidence type="ECO:0000259" key="1">
    <source>
        <dbReference type="Pfam" id="PF13460"/>
    </source>
</evidence>
<organism evidence="2 3">
    <name type="scientific">Nostoc azollae (strain 0708)</name>
    <name type="common">Anabaena azollae (strain 0708)</name>
    <dbReference type="NCBI Taxonomy" id="551115"/>
    <lineage>
        <taxon>Bacteria</taxon>
        <taxon>Bacillati</taxon>
        <taxon>Cyanobacteriota</taxon>
        <taxon>Cyanophyceae</taxon>
        <taxon>Nostocales</taxon>
        <taxon>Nostocaceae</taxon>
        <taxon>Trichormus</taxon>
    </lineage>
</organism>
<sequence>MKIFVAGATGETGRRIVQELVARNIKVRALVRDSATAKAILSPEVELVIGDVLQAESLTAVLGDSTVVICATGAKPSFDPTAPYKVDFEGTKNLVEAARTKQVEHFILVSSLCVSQFFHPLNLFWLILVWKKQAEEYIEKSGLTYTIVRPGGLKNEDNSDAVVMEGADTLFDGSIPRQKVAQVCVESIFEPAARNKIVEIVAKPEATPKTFQELFQQIGNREQRKSY</sequence>
<reference evidence="2 3" key="1">
    <citation type="journal article" date="2010" name="PLoS ONE">
        <title>Genome erosion in a nitrogen-fixing vertically transmitted endosymbiotic multicellular cyanobacterium.</title>
        <authorList>
            <person name="Ran L."/>
            <person name="Larsson J."/>
            <person name="Vigil-Stenman T."/>
            <person name="Nylander J.A."/>
            <person name="Ininbergs K."/>
            <person name="Zheng W.W."/>
            <person name="Lapidus A."/>
            <person name="Lowry S."/>
            <person name="Haselkorn R."/>
            <person name="Bergman B."/>
        </authorList>
    </citation>
    <scope>NUCLEOTIDE SEQUENCE [LARGE SCALE GENOMIC DNA]</scope>
    <source>
        <strain evidence="2 3">0708</strain>
    </source>
</reference>
<dbReference type="SUPFAM" id="SSF51735">
    <property type="entry name" value="NAD(P)-binding Rossmann-fold domains"/>
    <property type="match status" value="1"/>
</dbReference>
<protein>
    <submittedName>
        <fullName evidence="2">NAD-dependent epimerase/dehydratase</fullName>
    </submittedName>
</protein>
<dbReference type="PANTHER" id="PTHR15020">
    <property type="entry name" value="FLAVIN REDUCTASE-RELATED"/>
    <property type="match status" value="1"/>
</dbReference>
<evidence type="ECO:0000313" key="2">
    <source>
        <dbReference type="EMBL" id="ADI65253.1"/>
    </source>
</evidence>
<dbReference type="STRING" id="551115.Aazo_3700"/>
<dbReference type="Pfam" id="PF13460">
    <property type="entry name" value="NAD_binding_10"/>
    <property type="match status" value="1"/>
</dbReference>
<dbReference type="HOGENOM" id="CLU_025711_0_2_3"/>
<name>D7E435_NOSA0</name>
<feature type="domain" description="NAD(P)-binding" evidence="1">
    <location>
        <begin position="7"/>
        <end position="191"/>
    </location>
</feature>
<dbReference type="InterPro" id="IPR016040">
    <property type="entry name" value="NAD(P)-bd_dom"/>
</dbReference>
<dbReference type="Proteomes" id="UP000001511">
    <property type="component" value="Chromosome"/>
</dbReference>
<dbReference type="eggNOG" id="COG0702">
    <property type="taxonomic scope" value="Bacteria"/>
</dbReference>
<accession>D7E435</accession>
<dbReference type="EMBL" id="CP002059">
    <property type="protein sequence ID" value="ADI65253.1"/>
    <property type="molecule type" value="Genomic_DNA"/>
</dbReference>
<dbReference type="OrthoDB" id="9803892at2"/>
<dbReference type="AlphaFoldDB" id="D7E435"/>
<dbReference type="KEGG" id="naz:Aazo_3700"/>
<dbReference type="InterPro" id="IPR036291">
    <property type="entry name" value="NAD(P)-bd_dom_sf"/>
</dbReference>